<name>A0A8C1A4B2_CYPCA</name>
<evidence type="ECO:0000256" key="15">
    <source>
        <dbReference type="PROSITE-ProRule" id="PRU10141"/>
    </source>
</evidence>
<organism evidence="19 20">
    <name type="scientific">Cyprinus carpio carpio</name>
    <dbReference type="NCBI Taxonomy" id="630221"/>
    <lineage>
        <taxon>Eukaryota</taxon>
        <taxon>Metazoa</taxon>
        <taxon>Chordata</taxon>
        <taxon>Craniata</taxon>
        <taxon>Vertebrata</taxon>
        <taxon>Euteleostomi</taxon>
        <taxon>Actinopterygii</taxon>
        <taxon>Neopterygii</taxon>
        <taxon>Teleostei</taxon>
        <taxon>Ostariophysi</taxon>
        <taxon>Cypriniformes</taxon>
        <taxon>Cyprinidae</taxon>
        <taxon>Cyprininae</taxon>
        <taxon>Cyprinus</taxon>
    </lineage>
</organism>
<comment type="cofactor">
    <cofactor evidence="1">
        <name>Mg(2+)</name>
        <dbReference type="ChEBI" id="CHEBI:18420"/>
    </cofactor>
</comment>
<evidence type="ECO:0000313" key="20">
    <source>
        <dbReference type="Proteomes" id="UP001108240"/>
    </source>
</evidence>
<evidence type="ECO:0000256" key="2">
    <source>
        <dbReference type="ARBA" id="ARBA00004496"/>
    </source>
</evidence>
<dbReference type="PROSITE" id="PS50011">
    <property type="entry name" value="PROTEIN_KINASE_DOM"/>
    <property type="match status" value="1"/>
</dbReference>
<dbReference type="GO" id="GO:0005737">
    <property type="term" value="C:cytoplasm"/>
    <property type="evidence" value="ECO:0007669"/>
    <property type="project" value="UniProtKB-SubCell"/>
</dbReference>
<keyword evidence="7" id="KW-0808">Transferase</keyword>
<dbReference type="GO" id="GO:0050321">
    <property type="term" value="F:tau-protein kinase activity"/>
    <property type="evidence" value="ECO:0007669"/>
    <property type="project" value="TreeGrafter"/>
</dbReference>
<dbReference type="EC" id="2.7.11.1" evidence="3"/>
<evidence type="ECO:0000256" key="14">
    <source>
        <dbReference type="ARBA" id="ARBA00048679"/>
    </source>
</evidence>
<evidence type="ECO:0000256" key="16">
    <source>
        <dbReference type="SAM" id="MobiDB-lite"/>
    </source>
</evidence>
<evidence type="ECO:0000256" key="4">
    <source>
        <dbReference type="ARBA" id="ARBA00022490"/>
    </source>
</evidence>
<keyword evidence="4" id="KW-0963">Cytoplasm</keyword>
<evidence type="ECO:0000256" key="11">
    <source>
        <dbReference type="ARBA" id="ARBA00022840"/>
    </source>
</evidence>
<keyword evidence="12" id="KW-0460">Magnesium</keyword>
<reference evidence="19" key="1">
    <citation type="submission" date="2025-08" db="UniProtKB">
        <authorList>
            <consortium name="Ensembl"/>
        </authorList>
    </citation>
    <scope>IDENTIFICATION</scope>
</reference>
<dbReference type="AlphaFoldDB" id="A0A8C1A4B2"/>
<dbReference type="SMART" id="SM00220">
    <property type="entry name" value="S_TKc"/>
    <property type="match status" value="1"/>
</dbReference>
<dbReference type="InterPro" id="IPR008271">
    <property type="entry name" value="Ser/Thr_kinase_AS"/>
</dbReference>
<keyword evidence="5" id="KW-0723">Serine/threonine-protein kinase</keyword>
<evidence type="ECO:0000313" key="19">
    <source>
        <dbReference type="Ensembl" id="ENSCCRP00000008786.2"/>
    </source>
</evidence>
<comment type="catalytic activity">
    <reaction evidence="14">
        <text>L-seryl-[protein] + ATP = O-phospho-L-seryl-[protein] + ADP + H(+)</text>
        <dbReference type="Rhea" id="RHEA:17989"/>
        <dbReference type="Rhea" id="RHEA-COMP:9863"/>
        <dbReference type="Rhea" id="RHEA-COMP:11604"/>
        <dbReference type="ChEBI" id="CHEBI:15378"/>
        <dbReference type="ChEBI" id="CHEBI:29999"/>
        <dbReference type="ChEBI" id="CHEBI:30616"/>
        <dbReference type="ChEBI" id="CHEBI:83421"/>
        <dbReference type="ChEBI" id="CHEBI:456216"/>
        <dbReference type="EC" id="2.7.11.1"/>
    </reaction>
</comment>
<dbReference type="InterPro" id="IPR034672">
    <property type="entry name" value="SIK"/>
</dbReference>
<dbReference type="InterPro" id="IPR015940">
    <property type="entry name" value="UBA"/>
</dbReference>
<evidence type="ECO:0000256" key="13">
    <source>
        <dbReference type="ARBA" id="ARBA00047899"/>
    </source>
</evidence>
<evidence type="ECO:0000256" key="8">
    <source>
        <dbReference type="ARBA" id="ARBA00022723"/>
    </source>
</evidence>
<dbReference type="PANTHER" id="PTHR24346:SF47">
    <property type="entry name" value="SERINE_THREONINE-PROTEIN KINASE SIK2-RELATED"/>
    <property type="match status" value="1"/>
</dbReference>
<keyword evidence="8" id="KW-0479">Metal-binding</keyword>
<dbReference type="FunFam" id="3.30.200.20:FF:000003">
    <property type="entry name" value="Non-specific serine/threonine protein kinase"/>
    <property type="match status" value="1"/>
</dbReference>
<dbReference type="PROSITE" id="PS50030">
    <property type="entry name" value="UBA"/>
    <property type="match status" value="1"/>
</dbReference>
<dbReference type="InterPro" id="IPR000719">
    <property type="entry name" value="Prot_kinase_dom"/>
</dbReference>
<evidence type="ECO:0000256" key="7">
    <source>
        <dbReference type="ARBA" id="ARBA00022679"/>
    </source>
</evidence>
<dbReference type="InterPro" id="IPR017441">
    <property type="entry name" value="Protein_kinase_ATP_BS"/>
</dbReference>
<dbReference type="Pfam" id="PF23312">
    <property type="entry name" value="UBA_SIK3"/>
    <property type="match status" value="1"/>
</dbReference>
<evidence type="ECO:0000256" key="9">
    <source>
        <dbReference type="ARBA" id="ARBA00022741"/>
    </source>
</evidence>
<dbReference type="Gene3D" id="1.10.510.10">
    <property type="entry name" value="Transferase(Phosphotransferase) domain 1"/>
    <property type="match status" value="1"/>
</dbReference>
<evidence type="ECO:0000259" key="17">
    <source>
        <dbReference type="PROSITE" id="PS50011"/>
    </source>
</evidence>
<comment type="subcellular location">
    <subcellularLocation>
        <location evidence="2">Cytoplasm</location>
    </subcellularLocation>
</comment>
<dbReference type="InterPro" id="IPR057380">
    <property type="entry name" value="UBA_SIK1/2/3"/>
</dbReference>
<keyword evidence="11 15" id="KW-0067">ATP-binding</keyword>
<dbReference type="Ensembl" id="ENSCCRT00000009619.2">
    <property type="protein sequence ID" value="ENSCCRP00000008786.2"/>
    <property type="gene ID" value="ENSCCRG00000005069.2"/>
</dbReference>
<dbReference type="GO" id="GO:0046872">
    <property type="term" value="F:metal ion binding"/>
    <property type="evidence" value="ECO:0007669"/>
    <property type="project" value="UniProtKB-KW"/>
</dbReference>
<comment type="catalytic activity">
    <reaction evidence="13">
        <text>L-threonyl-[protein] + ATP = O-phospho-L-threonyl-[protein] + ADP + H(+)</text>
        <dbReference type="Rhea" id="RHEA:46608"/>
        <dbReference type="Rhea" id="RHEA-COMP:11060"/>
        <dbReference type="Rhea" id="RHEA-COMP:11605"/>
        <dbReference type="ChEBI" id="CHEBI:15378"/>
        <dbReference type="ChEBI" id="CHEBI:30013"/>
        <dbReference type="ChEBI" id="CHEBI:30616"/>
        <dbReference type="ChEBI" id="CHEBI:61977"/>
        <dbReference type="ChEBI" id="CHEBI:456216"/>
        <dbReference type="EC" id="2.7.11.1"/>
    </reaction>
</comment>
<evidence type="ECO:0000256" key="3">
    <source>
        <dbReference type="ARBA" id="ARBA00012513"/>
    </source>
</evidence>
<feature type="domain" description="UBA" evidence="18">
    <location>
        <begin position="301"/>
        <end position="341"/>
    </location>
</feature>
<feature type="region of interest" description="Disordered" evidence="16">
    <location>
        <begin position="584"/>
        <end position="617"/>
    </location>
</feature>
<evidence type="ECO:0000256" key="6">
    <source>
        <dbReference type="ARBA" id="ARBA00022553"/>
    </source>
</evidence>
<evidence type="ECO:0000259" key="18">
    <source>
        <dbReference type="PROSITE" id="PS50030"/>
    </source>
</evidence>
<dbReference type="PANTHER" id="PTHR24346">
    <property type="entry name" value="MAP/MICROTUBULE AFFINITY-REGULATING KINASE"/>
    <property type="match status" value="1"/>
</dbReference>
<evidence type="ECO:0000256" key="1">
    <source>
        <dbReference type="ARBA" id="ARBA00001946"/>
    </source>
</evidence>
<proteinExistence type="predicted"/>
<dbReference type="GO" id="GO:0035556">
    <property type="term" value="P:intracellular signal transduction"/>
    <property type="evidence" value="ECO:0007669"/>
    <property type="project" value="TreeGrafter"/>
</dbReference>
<feature type="domain" description="Protein kinase" evidence="17">
    <location>
        <begin position="26"/>
        <end position="277"/>
    </location>
</feature>
<dbReference type="CDD" id="cd14408">
    <property type="entry name" value="UBA_SIK1"/>
    <property type="match status" value="1"/>
</dbReference>
<sequence>MVIMTDSSAGSQSSCAQARPLQVGFYEIIRTLGKGNFAVVKLARHKVTKTQVAIKIIDKTRLNSSNLEKIYREVQIMKLLNHPHIIKLYQVMETKDMLYIVTEYAKNGEMFDYLTSNGRMSENEARKKFWQILTAVDYCHQHHIVHRDLKTENLLLDANMNIKLADFGFGNFYNSGEPLSTWCGSPPYAAPEVFEGKEYEGPQLDIWSLGVVLYVLVCGSLPFDGDSLPALRQRVTEGRFRIPFFMSQDCENLIRKMLVVDPAKRINVAQIKQHRWMLADPSAPHQTLSLSLTDYNSNLGDYSEPVLSIMQTLGIDRQRTVESLQNSSYNHFSAIYYLLLERVKEHRSQQLSRQCGAWNQRSRTASDSSPPEVIMESSDSFRTSALPVATKVNTPVHSELEFEQGGLFQRVVCPVEASLNGLLWNRSISPNSLLETTINEEVRPHDLEEEEGMLQVQLPHLPSTTSRRHTLAEVTARFHQCNPPCIVVSPSDGASSDSWDLSSLLASNTGPEASAPAGSPLALSSNLLQNQGSLLAASFQEGRRASDTSLTQGLKAFRQQLRKNTRAKGFLGLNKIKGLARQVCPPTSCSRGSRGSLGPPLCSPSSLQSSSSPRERQEIHTYPRLLNIGNISVSQPFQSQQPMLFLSQAHPSSPPSNNLFAPATLFSNPPTQPILPLCQQTPITFQHNLWQQQQSLDSSSSSLSPVASAARLLEARLHISQRPHLHPQSPQHLQIHPTILSQGPFSLLPQQGSWSLSTNFEPEPDVQELVCAGQKQQLSSCVMVK</sequence>
<keyword evidence="20" id="KW-1185">Reference proteome</keyword>
<dbReference type="GO" id="GO:0000226">
    <property type="term" value="P:microtubule cytoskeleton organization"/>
    <property type="evidence" value="ECO:0007669"/>
    <property type="project" value="TreeGrafter"/>
</dbReference>
<dbReference type="GeneTree" id="ENSGT00940000154989"/>
<dbReference type="Pfam" id="PF00069">
    <property type="entry name" value="Pkinase"/>
    <property type="match status" value="1"/>
</dbReference>
<feature type="compositionally biased region" description="Low complexity" evidence="16">
    <location>
        <begin position="592"/>
        <end position="612"/>
    </location>
</feature>
<feature type="binding site" evidence="15">
    <location>
        <position position="55"/>
    </location>
    <ligand>
        <name>ATP</name>
        <dbReference type="ChEBI" id="CHEBI:30616"/>
    </ligand>
</feature>
<evidence type="ECO:0000256" key="10">
    <source>
        <dbReference type="ARBA" id="ARBA00022777"/>
    </source>
</evidence>
<dbReference type="InterPro" id="IPR011009">
    <property type="entry name" value="Kinase-like_dom_sf"/>
</dbReference>
<dbReference type="GO" id="GO:0005524">
    <property type="term" value="F:ATP binding"/>
    <property type="evidence" value="ECO:0007669"/>
    <property type="project" value="UniProtKB-UniRule"/>
</dbReference>
<keyword evidence="6" id="KW-0597">Phosphoprotein</keyword>
<reference evidence="19" key="2">
    <citation type="submission" date="2025-09" db="UniProtKB">
        <authorList>
            <consortium name="Ensembl"/>
        </authorList>
    </citation>
    <scope>IDENTIFICATION</scope>
</reference>
<accession>A0A8C1A4B2</accession>
<protein>
    <recommendedName>
        <fullName evidence="3">non-specific serine/threonine protein kinase</fullName>
        <ecNumber evidence="3">2.7.11.1</ecNumber>
    </recommendedName>
</protein>
<evidence type="ECO:0000256" key="12">
    <source>
        <dbReference type="ARBA" id="ARBA00022842"/>
    </source>
</evidence>
<dbReference type="CDD" id="cd14071">
    <property type="entry name" value="STKc_SIK"/>
    <property type="match status" value="1"/>
</dbReference>
<dbReference type="PROSITE" id="PS00108">
    <property type="entry name" value="PROTEIN_KINASE_ST"/>
    <property type="match status" value="1"/>
</dbReference>
<keyword evidence="10" id="KW-0418">Kinase</keyword>
<dbReference type="SUPFAM" id="SSF56112">
    <property type="entry name" value="Protein kinase-like (PK-like)"/>
    <property type="match status" value="1"/>
</dbReference>
<dbReference type="Proteomes" id="UP001108240">
    <property type="component" value="Unplaced"/>
</dbReference>
<dbReference type="PROSITE" id="PS00107">
    <property type="entry name" value="PROTEIN_KINASE_ATP"/>
    <property type="match status" value="1"/>
</dbReference>
<dbReference type="FunFam" id="1.10.510.10:FF:000154">
    <property type="entry name" value="Serine/threonine-protein kinase SIK2"/>
    <property type="match status" value="1"/>
</dbReference>
<keyword evidence="9 15" id="KW-0547">Nucleotide-binding</keyword>
<evidence type="ECO:0000256" key="5">
    <source>
        <dbReference type="ARBA" id="ARBA00022527"/>
    </source>
</evidence>